<dbReference type="RefSeq" id="WP_184837898.1">
    <property type="nucleotide sequence ID" value="NZ_BAAAVN010000009.1"/>
</dbReference>
<keyword evidence="2" id="KW-0812">Transmembrane</keyword>
<comment type="caution">
    <text evidence="3">The sequence shown here is derived from an EMBL/GenBank/DDBJ whole genome shotgun (WGS) entry which is preliminary data.</text>
</comment>
<feature type="transmembrane region" description="Helical" evidence="2">
    <location>
        <begin position="81"/>
        <end position="104"/>
    </location>
</feature>
<sequence>MSMGQHGDEPTVGQLVANASKDLSSLVRSEVELAKTELKKTAIAAGTGAGMFAAAAFLALLAVILLCIAAAYGLVAAGLHPAIAFLIVAGAFLLIGAVLVLIGIRMLKSAKGPERTIETSKESVEALKSIGKGHEEHAALPEPGVQDQPGVRAEPGVPR</sequence>
<feature type="region of interest" description="Disordered" evidence="1">
    <location>
        <begin position="136"/>
        <end position="159"/>
    </location>
</feature>
<name>A0A841DZ10_9ACTN</name>
<dbReference type="EMBL" id="JACHNF010000001">
    <property type="protein sequence ID" value="MBB5981427.1"/>
    <property type="molecule type" value="Genomic_DNA"/>
</dbReference>
<dbReference type="Pfam" id="PF07332">
    <property type="entry name" value="Phage_holin_3_6"/>
    <property type="match status" value="1"/>
</dbReference>
<keyword evidence="2" id="KW-1133">Transmembrane helix</keyword>
<evidence type="ECO:0000313" key="4">
    <source>
        <dbReference type="Proteomes" id="UP000558997"/>
    </source>
</evidence>
<evidence type="ECO:0000256" key="1">
    <source>
        <dbReference type="SAM" id="MobiDB-lite"/>
    </source>
</evidence>
<gene>
    <name evidence="3" type="ORF">HDA44_004768</name>
</gene>
<dbReference type="InterPro" id="IPR009937">
    <property type="entry name" value="Phage_holin_3_6"/>
</dbReference>
<protein>
    <submittedName>
        <fullName evidence="3">Putative membrane protein YqjE</fullName>
    </submittedName>
</protein>
<dbReference type="Proteomes" id="UP000558997">
    <property type="component" value="Unassembled WGS sequence"/>
</dbReference>
<accession>A0A841DZ10</accession>
<reference evidence="3 4" key="1">
    <citation type="submission" date="2020-08" db="EMBL/GenBank/DDBJ databases">
        <title>Sequencing the genomes of 1000 actinobacteria strains.</title>
        <authorList>
            <person name="Klenk H.-P."/>
        </authorList>
    </citation>
    <scope>NUCLEOTIDE SEQUENCE [LARGE SCALE GENOMIC DNA]</scope>
    <source>
        <strain evidence="3 4">DSM 17294</strain>
    </source>
</reference>
<organism evidence="3 4">
    <name type="scientific">Kribbella solani</name>
    <dbReference type="NCBI Taxonomy" id="236067"/>
    <lineage>
        <taxon>Bacteria</taxon>
        <taxon>Bacillati</taxon>
        <taxon>Actinomycetota</taxon>
        <taxon>Actinomycetes</taxon>
        <taxon>Propionibacteriales</taxon>
        <taxon>Kribbellaceae</taxon>
        <taxon>Kribbella</taxon>
    </lineage>
</organism>
<evidence type="ECO:0000313" key="3">
    <source>
        <dbReference type="EMBL" id="MBB5981427.1"/>
    </source>
</evidence>
<keyword evidence="2" id="KW-0472">Membrane</keyword>
<feature type="transmembrane region" description="Helical" evidence="2">
    <location>
        <begin position="49"/>
        <end position="75"/>
    </location>
</feature>
<keyword evidence="4" id="KW-1185">Reference proteome</keyword>
<evidence type="ECO:0000256" key="2">
    <source>
        <dbReference type="SAM" id="Phobius"/>
    </source>
</evidence>
<dbReference type="AlphaFoldDB" id="A0A841DZ10"/>
<proteinExistence type="predicted"/>